<gene>
    <name evidence="5" type="ORF">FH715_11695</name>
</gene>
<dbReference type="GO" id="GO:0030170">
    <property type="term" value="F:pyridoxal phosphate binding"/>
    <property type="evidence" value="ECO:0007669"/>
    <property type="project" value="TreeGrafter"/>
</dbReference>
<evidence type="ECO:0000256" key="3">
    <source>
        <dbReference type="RuleBase" id="RU004508"/>
    </source>
</evidence>
<keyword evidence="5" id="KW-0032">Aminotransferase</keyword>
<sequence>MPTADTSKGESHRRRHERGGAGLYVGAAPAGPSAPRRTPGPPVAPPISGWLPLVSRNSSRAIPEEVAFFSQAATFDRLWPAITDRLHEVFDDGKFSHGAQVAALERELADYTGAGHVLGVNSGTDALVLLLRACGLRPGDGVLVPAYSFVATASSVVLAGGRPQFVDIDPVGYAMAPEALRAAITPESRFVMPTHLFHRQADMAALGAIAREHGLVVVEDSAEAIGMRQAGTHAGLHGRGGVLSFFPSKTLGAIGDAGAVLTDDPELAETVGALRHHGRLGRTLAHFPGIAHETALPGINSKMDDIQAAVLRAKLPELEAAIARRAELAAAYGERLRGLPGVRRLPEPHPEGPGERGVFYVYLVEVEERDALAAHLAGRGIGTETYYPVPLHRQPCFAELATGQGAFPVAERASRHALALPLYPDLTSDQLDRVCDAIAAFPLGGGR</sequence>
<keyword evidence="1 3" id="KW-0663">Pyridoxal phosphate</keyword>
<evidence type="ECO:0000256" key="1">
    <source>
        <dbReference type="ARBA" id="ARBA00022898"/>
    </source>
</evidence>
<evidence type="ECO:0000313" key="5">
    <source>
        <dbReference type="EMBL" id="TNM30654.1"/>
    </source>
</evidence>
<dbReference type="EMBL" id="VDGT01000007">
    <property type="protein sequence ID" value="TNM30654.1"/>
    <property type="molecule type" value="Genomic_DNA"/>
</dbReference>
<dbReference type="InterPro" id="IPR000653">
    <property type="entry name" value="DegT/StrS_aminotransferase"/>
</dbReference>
<comment type="similarity">
    <text evidence="2 3">Belongs to the DegT/DnrJ/EryC1 family.</text>
</comment>
<evidence type="ECO:0000256" key="2">
    <source>
        <dbReference type="ARBA" id="ARBA00037999"/>
    </source>
</evidence>
<protein>
    <submittedName>
        <fullName evidence="5">DegT/DnrJ/EryC1/StrS family aminotransferase</fullName>
    </submittedName>
</protein>
<comment type="caution">
    <text evidence="5">The sequence shown here is derived from an EMBL/GenBank/DDBJ whole genome shotgun (WGS) entry which is preliminary data.</text>
</comment>
<dbReference type="InterPro" id="IPR015424">
    <property type="entry name" value="PyrdxlP-dep_Trfase"/>
</dbReference>
<evidence type="ECO:0000256" key="4">
    <source>
        <dbReference type="SAM" id="MobiDB-lite"/>
    </source>
</evidence>
<dbReference type="OrthoDB" id="9804264at2"/>
<name>A0A5C4V3Z8_9ACTN</name>
<organism evidence="5 6">
    <name type="scientific">Streptomyces sedi</name>
    <dbReference type="NCBI Taxonomy" id="555059"/>
    <lineage>
        <taxon>Bacteria</taxon>
        <taxon>Bacillati</taxon>
        <taxon>Actinomycetota</taxon>
        <taxon>Actinomycetes</taxon>
        <taxon>Kitasatosporales</taxon>
        <taxon>Streptomycetaceae</taxon>
        <taxon>Streptomyces</taxon>
    </lineage>
</organism>
<dbReference type="PANTHER" id="PTHR30244">
    <property type="entry name" value="TRANSAMINASE"/>
    <property type="match status" value="1"/>
</dbReference>
<reference evidence="5 6" key="1">
    <citation type="submission" date="2019-06" db="EMBL/GenBank/DDBJ databases">
        <title>Draft genome of Streptomyces sedi sp. JCM16909.</title>
        <authorList>
            <person name="Klykleung N."/>
            <person name="Tanasupawat S."/>
            <person name="Kudo T."/>
            <person name="Yuki M."/>
            <person name="Ohkuma M."/>
        </authorList>
    </citation>
    <scope>NUCLEOTIDE SEQUENCE [LARGE SCALE GENOMIC DNA]</scope>
    <source>
        <strain evidence="5 6">JCM 16909</strain>
    </source>
</reference>
<keyword evidence="5" id="KW-0808">Transferase</keyword>
<dbReference type="InterPro" id="IPR015421">
    <property type="entry name" value="PyrdxlP-dep_Trfase_major"/>
</dbReference>
<dbReference type="Pfam" id="PF01041">
    <property type="entry name" value="DegT_DnrJ_EryC1"/>
    <property type="match status" value="1"/>
</dbReference>
<dbReference type="Proteomes" id="UP000311713">
    <property type="component" value="Unassembled WGS sequence"/>
</dbReference>
<accession>A0A5C4V3Z8</accession>
<keyword evidence="6" id="KW-1185">Reference proteome</keyword>
<dbReference type="CDD" id="cd00616">
    <property type="entry name" value="AHBA_syn"/>
    <property type="match status" value="1"/>
</dbReference>
<evidence type="ECO:0000313" key="6">
    <source>
        <dbReference type="Proteomes" id="UP000311713"/>
    </source>
</evidence>
<dbReference type="GO" id="GO:0008483">
    <property type="term" value="F:transaminase activity"/>
    <property type="evidence" value="ECO:0007669"/>
    <property type="project" value="UniProtKB-KW"/>
</dbReference>
<feature type="region of interest" description="Disordered" evidence="4">
    <location>
        <begin position="1"/>
        <end position="44"/>
    </location>
</feature>
<dbReference type="Gene3D" id="3.40.640.10">
    <property type="entry name" value="Type I PLP-dependent aspartate aminotransferase-like (Major domain)"/>
    <property type="match status" value="1"/>
</dbReference>
<dbReference type="AlphaFoldDB" id="A0A5C4V3Z8"/>
<dbReference type="SUPFAM" id="SSF53383">
    <property type="entry name" value="PLP-dependent transferases"/>
    <property type="match status" value="1"/>
</dbReference>
<feature type="compositionally biased region" description="Low complexity" evidence="4">
    <location>
        <begin position="26"/>
        <end position="37"/>
    </location>
</feature>
<dbReference type="InterPro" id="IPR015422">
    <property type="entry name" value="PyrdxlP-dep_Trfase_small"/>
</dbReference>
<proteinExistence type="inferred from homology"/>
<dbReference type="Gene3D" id="3.90.1150.10">
    <property type="entry name" value="Aspartate Aminotransferase, domain 1"/>
    <property type="match status" value="1"/>
</dbReference>
<dbReference type="GO" id="GO:0000271">
    <property type="term" value="P:polysaccharide biosynthetic process"/>
    <property type="evidence" value="ECO:0007669"/>
    <property type="project" value="TreeGrafter"/>
</dbReference>
<dbReference type="PANTHER" id="PTHR30244:SF36">
    <property type="entry name" value="3-OXO-GLUCOSE-6-PHOSPHATE:GLUTAMATE AMINOTRANSFERASE"/>
    <property type="match status" value="1"/>
</dbReference>